<name>A0A9Q0FNT1_9ROSI</name>
<accession>A0A9Q0FNT1</accession>
<evidence type="ECO:0000313" key="2">
    <source>
        <dbReference type="Proteomes" id="UP001141552"/>
    </source>
</evidence>
<protein>
    <submittedName>
        <fullName evidence="1">Uncharacterized protein</fullName>
    </submittedName>
</protein>
<evidence type="ECO:0000313" key="1">
    <source>
        <dbReference type="EMBL" id="KAJ4834964.1"/>
    </source>
</evidence>
<keyword evidence="2" id="KW-1185">Reference proteome</keyword>
<gene>
    <name evidence="1" type="ORF">Tsubulata_004112</name>
</gene>
<organism evidence="1 2">
    <name type="scientific">Turnera subulata</name>
    <dbReference type="NCBI Taxonomy" id="218843"/>
    <lineage>
        <taxon>Eukaryota</taxon>
        <taxon>Viridiplantae</taxon>
        <taxon>Streptophyta</taxon>
        <taxon>Embryophyta</taxon>
        <taxon>Tracheophyta</taxon>
        <taxon>Spermatophyta</taxon>
        <taxon>Magnoliopsida</taxon>
        <taxon>eudicotyledons</taxon>
        <taxon>Gunneridae</taxon>
        <taxon>Pentapetalae</taxon>
        <taxon>rosids</taxon>
        <taxon>fabids</taxon>
        <taxon>Malpighiales</taxon>
        <taxon>Passifloraceae</taxon>
        <taxon>Turnera</taxon>
    </lineage>
</organism>
<dbReference type="Proteomes" id="UP001141552">
    <property type="component" value="Unassembled WGS sequence"/>
</dbReference>
<reference evidence="1" key="1">
    <citation type="submission" date="2022-02" db="EMBL/GenBank/DDBJ databases">
        <authorList>
            <person name="Henning P.M."/>
            <person name="McCubbin A.G."/>
            <person name="Shore J.S."/>
        </authorList>
    </citation>
    <scope>NUCLEOTIDE SEQUENCE</scope>
    <source>
        <strain evidence="1">F60SS</strain>
        <tissue evidence="1">Leaves</tissue>
    </source>
</reference>
<dbReference type="EMBL" id="JAKUCV010004567">
    <property type="protein sequence ID" value="KAJ4834964.1"/>
    <property type="molecule type" value="Genomic_DNA"/>
</dbReference>
<comment type="caution">
    <text evidence="1">The sequence shown here is derived from an EMBL/GenBank/DDBJ whole genome shotgun (WGS) entry which is preliminary data.</text>
</comment>
<sequence length="90" mass="10528">MVGNQISWMLFSRNIDYILFCKYLLFYPDQVYAWCLQIDMFFKKLHGGLMLGIYICIKLLGFPSFHCKSGYSTGVGLETHWWPWSEESGG</sequence>
<proteinExistence type="predicted"/>
<dbReference type="AlphaFoldDB" id="A0A9Q0FNT1"/>
<reference evidence="1" key="2">
    <citation type="journal article" date="2023" name="Plants (Basel)">
        <title>Annotation of the Turnera subulata (Passifloraceae) Draft Genome Reveals the S-Locus Evolved after the Divergence of Turneroideae from Passifloroideae in a Stepwise Manner.</title>
        <authorList>
            <person name="Henning P.M."/>
            <person name="Roalson E.H."/>
            <person name="Mir W."/>
            <person name="McCubbin A.G."/>
            <person name="Shore J.S."/>
        </authorList>
    </citation>
    <scope>NUCLEOTIDE SEQUENCE</scope>
    <source>
        <strain evidence="1">F60SS</strain>
    </source>
</reference>